<feature type="region of interest" description="Disordered" evidence="4">
    <location>
        <begin position="468"/>
        <end position="507"/>
    </location>
</feature>
<dbReference type="PANTHER" id="PTHR24173">
    <property type="entry name" value="ANKYRIN REPEAT CONTAINING"/>
    <property type="match status" value="1"/>
</dbReference>
<feature type="repeat" description="ANK" evidence="3">
    <location>
        <begin position="79"/>
        <end position="111"/>
    </location>
</feature>
<reference evidence="5" key="2">
    <citation type="submission" date="2021-08" db="EMBL/GenBank/DDBJ databases">
        <authorList>
            <person name="Eriksson T."/>
        </authorList>
    </citation>
    <scope>NUCLEOTIDE SEQUENCE</scope>
    <source>
        <strain evidence="5">Stoneville</strain>
        <tissue evidence="5">Whole head</tissue>
    </source>
</reference>
<protein>
    <submittedName>
        <fullName evidence="5">Uncharacterized protein</fullName>
    </submittedName>
</protein>
<dbReference type="PANTHER" id="PTHR24173:SF74">
    <property type="entry name" value="ANKYRIN REPEAT DOMAIN-CONTAINING PROTEIN 16"/>
    <property type="match status" value="1"/>
</dbReference>
<gene>
    <name evidence="5" type="ORF">GEV33_001328</name>
</gene>
<dbReference type="InterPro" id="IPR036770">
    <property type="entry name" value="Ankyrin_rpt-contain_sf"/>
</dbReference>
<evidence type="ECO:0000313" key="6">
    <source>
        <dbReference type="Proteomes" id="UP000719412"/>
    </source>
</evidence>
<proteinExistence type="predicted"/>
<evidence type="ECO:0000256" key="1">
    <source>
        <dbReference type="ARBA" id="ARBA00022737"/>
    </source>
</evidence>
<feature type="repeat" description="ANK" evidence="3">
    <location>
        <begin position="44"/>
        <end position="76"/>
    </location>
</feature>
<keyword evidence="2 3" id="KW-0040">ANK repeat</keyword>
<dbReference type="Pfam" id="PF12796">
    <property type="entry name" value="Ank_2"/>
    <property type="match status" value="2"/>
</dbReference>
<name>A0A8J6HXT9_TENMO</name>
<dbReference type="PRINTS" id="PR01415">
    <property type="entry name" value="ANKYRIN"/>
</dbReference>
<dbReference type="Proteomes" id="UP000719412">
    <property type="component" value="Unassembled WGS sequence"/>
</dbReference>
<evidence type="ECO:0000313" key="5">
    <source>
        <dbReference type="EMBL" id="KAH0821463.1"/>
    </source>
</evidence>
<dbReference type="EMBL" id="JABDTM020007735">
    <property type="protein sequence ID" value="KAH0821463.1"/>
    <property type="molecule type" value="Genomic_DNA"/>
</dbReference>
<feature type="compositionally biased region" description="Basic and acidic residues" evidence="4">
    <location>
        <begin position="482"/>
        <end position="499"/>
    </location>
</feature>
<evidence type="ECO:0000256" key="3">
    <source>
        <dbReference type="PROSITE-ProRule" id="PRU00023"/>
    </source>
</evidence>
<feature type="compositionally biased region" description="Basic residues" evidence="4">
    <location>
        <begin position="468"/>
        <end position="481"/>
    </location>
</feature>
<dbReference type="SUPFAM" id="SSF48403">
    <property type="entry name" value="Ankyrin repeat"/>
    <property type="match status" value="2"/>
</dbReference>
<reference evidence="5" key="1">
    <citation type="journal article" date="2020" name="J Insects Food Feed">
        <title>The yellow mealworm (Tenebrio molitor) genome: a resource for the emerging insects as food and feed industry.</title>
        <authorList>
            <person name="Eriksson T."/>
            <person name="Andere A."/>
            <person name="Kelstrup H."/>
            <person name="Emery V."/>
            <person name="Picard C."/>
        </authorList>
    </citation>
    <scope>NUCLEOTIDE SEQUENCE</scope>
    <source>
        <strain evidence="5">Stoneville</strain>
        <tissue evidence="5">Whole head</tissue>
    </source>
</reference>
<organism evidence="5 6">
    <name type="scientific">Tenebrio molitor</name>
    <name type="common">Yellow mealworm beetle</name>
    <dbReference type="NCBI Taxonomy" id="7067"/>
    <lineage>
        <taxon>Eukaryota</taxon>
        <taxon>Metazoa</taxon>
        <taxon>Ecdysozoa</taxon>
        <taxon>Arthropoda</taxon>
        <taxon>Hexapoda</taxon>
        <taxon>Insecta</taxon>
        <taxon>Pterygota</taxon>
        <taxon>Neoptera</taxon>
        <taxon>Endopterygota</taxon>
        <taxon>Coleoptera</taxon>
        <taxon>Polyphaga</taxon>
        <taxon>Cucujiformia</taxon>
        <taxon>Tenebrionidae</taxon>
        <taxon>Tenebrio</taxon>
    </lineage>
</organism>
<evidence type="ECO:0000256" key="2">
    <source>
        <dbReference type="ARBA" id="ARBA00023043"/>
    </source>
</evidence>
<feature type="repeat" description="ANK" evidence="3">
    <location>
        <begin position="408"/>
        <end position="440"/>
    </location>
</feature>
<dbReference type="PROSITE" id="PS50297">
    <property type="entry name" value="ANK_REP_REGION"/>
    <property type="match status" value="6"/>
</dbReference>
<dbReference type="Gene3D" id="1.25.40.20">
    <property type="entry name" value="Ankyrin repeat-containing domain"/>
    <property type="match status" value="2"/>
</dbReference>
<dbReference type="InterPro" id="IPR002110">
    <property type="entry name" value="Ankyrin_rpt"/>
</dbReference>
<evidence type="ECO:0000256" key="4">
    <source>
        <dbReference type="SAM" id="MobiDB-lite"/>
    </source>
</evidence>
<dbReference type="AlphaFoldDB" id="A0A8J6HXT9"/>
<dbReference type="PROSITE" id="PS50088">
    <property type="entry name" value="ANK_REPEAT"/>
    <property type="match status" value="6"/>
</dbReference>
<feature type="repeat" description="ANK" evidence="3">
    <location>
        <begin position="375"/>
        <end position="407"/>
    </location>
</feature>
<dbReference type="SMART" id="SM00248">
    <property type="entry name" value="ANK"/>
    <property type="match status" value="6"/>
</dbReference>
<sequence length="507" mass="55493">MSGSSTGSGGGAAALRAAASAGDVAACSRYLGTARCVRFSRDEAGRSALHLAASAGHGAVVRLLLNVAAPKEVDSPDGAGCTALQRAAADGHEEVLRLLLARGGDVDKQDSVVLLYLIANVAATKMGGAACPKDPHRPPVFPQLSSMKPSRPSDRYAPTASRHAANLICERLISRDLSPDRGHFSIGETQPNRKNGKLMRLIALRSRPVTNSYKLQSLIRGYLYNSQDRYIARSCDFYGRDINIAAATEKSHGMGGGRNEFWMWNSWDRYRRDFSSWIVPRSGLMVEWKMSRSDYITKVLYLRDFLLQHGNSALHEAAWKGYSRSVRLLAAAGANLSRANAGGFTALHLCCQNGHNQSCRELLLSGCDPDIQNNYGDTSLHTAARYGHAGVTRILISAQCRVSEQNKNGDTALHIAAAMGRRKLTRILLEAGCDKSVRNKQNETARDIALRKDLNEILTILDECVAKKEKKTKSKKRSKSKVRFDPKHNADVAKVEKPRHWSPYGNP</sequence>
<keyword evidence="1" id="KW-0677">Repeat</keyword>
<dbReference type="Pfam" id="PF00023">
    <property type="entry name" value="Ank"/>
    <property type="match status" value="1"/>
</dbReference>
<comment type="caution">
    <text evidence="5">The sequence shown here is derived from an EMBL/GenBank/DDBJ whole genome shotgun (WGS) entry which is preliminary data.</text>
</comment>
<feature type="repeat" description="ANK" evidence="3">
    <location>
        <begin position="309"/>
        <end position="341"/>
    </location>
</feature>
<accession>A0A8J6HXT9</accession>
<feature type="repeat" description="ANK" evidence="3">
    <location>
        <begin position="342"/>
        <end position="374"/>
    </location>
</feature>
<keyword evidence="6" id="KW-1185">Reference proteome</keyword>